<reference evidence="2 3" key="1">
    <citation type="submission" date="2024-05" db="EMBL/GenBank/DDBJ databases">
        <title>A high-quality chromosomal-level genome assembly of Topmouth culter (Culter alburnus).</title>
        <authorList>
            <person name="Zhao H."/>
        </authorList>
    </citation>
    <scope>NUCLEOTIDE SEQUENCE [LARGE SCALE GENOMIC DNA]</scope>
    <source>
        <strain evidence="2">CATC2023</strain>
        <tissue evidence="2">Muscle</tissue>
    </source>
</reference>
<evidence type="ECO:0000313" key="3">
    <source>
        <dbReference type="Proteomes" id="UP001479290"/>
    </source>
</evidence>
<comment type="caution">
    <text evidence="2">The sequence shown here is derived from an EMBL/GenBank/DDBJ whole genome shotgun (WGS) entry which is preliminary data.</text>
</comment>
<organism evidence="2 3">
    <name type="scientific">Culter alburnus</name>
    <name type="common">Topmouth culter</name>
    <dbReference type="NCBI Taxonomy" id="194366"/>
    <lineage>
        <taxon>Eukaryota</taxon>
        <taxon>Metazoa</taxon>
        <taxon>Chordata</taxon>
        <taxon>Craniata</taxon>
        <taxon>Vertebrata</taxon>
        <taxon>Euteleostomi</taxon>
        <taxon>Actinopterygii</taxon>
        <taxon>Neopterygii</taxon>
        <taxon>Teleostei</taxon>
        <taxon>Ostariophysi</taxon>
        <taxon>Cypriniformes</taxon>
        <taxon>Xenocyprididae</taxon>
        <taxon>Xenocypridinae</taxon>
        <taxon>Culter</taxon>
    </lineage>
</organism>
<feature type="non-terminal residue" evidence="2">
    <location>
        <position position="1"/>
    </location>
</feature>
<dbReference type="AlphaFoldDB" id="A0AAW1ZCJ2"/>
<evidence type="ECO:0000313" key="2">
    <source>
        <dbReference type="EMBL" id="KAK9959060.1"/>
    </source>
</evidence>
<gene>
    <name evidence="2" type="ORF">ABG768_011145</name>
</gene>
<sequence>LERNYLSRRERVFSASGRALAVTGRRGTVALQGSPEMPRAAAHTAQRIQTPATSSSSSSSGSGWEGE</sequence>
<feature type="region of interest" description="Disordered" evidence="1">
    <location>
        <begin position="26"/>
        <end position="67"/>
    </location>
</feature>
<keyword evidence="3" id="KW-1185">Reference proteome</keyword>
<feature type="compositionally biased region" description="Low complexity" evidence="1">
    <location>
        <begin position="54"/>
        <end position="67"/>
    </location>
</feature>
<proteinExistence type="predicted"/>
<protein>
    <submittedName>
        <fullName evidence="2">Uncharacterized protein</fullName>
    </submittedName>
</protein>
<evidence type="ECO:0000256" key="1">
    <source>
        <dbReference type="SAM" id="MobiDB-lite"/>
    </source>
</evidence>
<dbReference type="EMBL" id="JAWDJR010000018">
    <property type="protein sequence ID" value="KAK9959060.1"/>
    <property type="molecule type" value="Genomic_DNA"/>
</dbReference>
<dbReference type="Proteomes" id="UP001479290">
    <property type="component" value="Unassembled WGS sequence"/>
</dbReference>
<name>A0AAW1ZCJ2_CULAL</name>
<accession>A0AAW1ZCJ2</accession>